<dbReference type="GeneID" id="44077739"/>
<dbReference type="EMBL" id="CP048739">
    <property type="protein sequence ID" value="QIB72815.1"/>
    <property type="molecule type" value="Genomic_DNA"/>
</dbReference>
<gene>
    <name evidence="1" type="ORF">G3I44_00020</name>
</gene>
<reference evidence="1 2" key="1">
    <citation type="submission" date="2020-02" db="EMBL/GenBank/DDBJ databases">
        <title>Whole genome sequence of Halogeometricum borinquense strain wsp4.</title>
        <authorList>
            <person name="Verma D.K."/>
            <person name="Gopal K."/>
            <person name="Prasad E.S."/>
        </authorList>
    </citation>
    <scope>NUCLEOTIDE SEQUENCE [LARGE SCALE GENOMIC DNA]</scope>
    <source>
        <strain evidence="2">wsp4</strain>
    </source>
</reference>
<dbReference type="AlphaFoldDB" id="A0A6C0UC51"/>
<proteinExistence type="predicted"/>
<organism evidence="1 2">
    <name type="scientific">Halogeometricum borinquense</name>
    <dbReference type="NCBI Taxonomy" id="60847"/>
    <lineage>
        <taxon>Archaea</taxon>
        <taxon>Methanobacteriati</taxon>
        <taxon>Methanobacteriota</taxon>
        <taxon>Stenosarchaea group</taxon>
        <taxon>Halobacteria</taxon>
        <taxon>Halobacteriales</taxon>
        <taxon>Haloferacaceae</taxon>
        <taxon>Halogeometricum</taxon>
    </lineage>
</organism>
<protein>
    <submittedName>
        <fullName evidence="1">Uncharacterized protein</fullName>
    </submittedName>
</protein>
<dbReference type="RefSeq" id="WP_163485010.1">
    <property type="nucleotide sequence ID" value="NZ_CP048739.1"/>
</dbReference>
<name>A0A6C0UC51_9EURY</name>
<evidence type="ECO:0000313" key="1">
    <source>
        <dbReference type="EMBL" id="QIB72815.1"/>
    </source>
</evidence>
<evidence type="ECO:0000313" key="2">
    <source>
        <dbReference type="Proteomes" id="UP000465846"/>
    </source>
</evidence>
<accession>A0A6C0UC51</accession>
<sequence>MIRETYFSALSNRDIVPGGNAKVFAVVSDLPEWTEELVDRNIPALAPPEDLLEARSRIEDAAKQNDEDDPEAVAWRSVDFEERYRAHVTSGGRHQVLDSLAETVEQRTVWLVSWRARASLDHRSIALEELQRRADLGPCPPRDHEWGRGVVPTVVVCQRCGYGSTSLSTGQLAQENLKPYLGGDGQ</sequence>
<dbReference type="Proteomes" id="UP000465846">
    <property type="component" value="Chromosome"/>
</dbReference>